<dbReference type="AlphaFoldDB" id="A0A937RNN0"/>
<dbReference type="RefSeq" id="WP_203002631.1">
    <property type="nucleotide sequence ID" value="NZ_JADWYU010000150.1"/>
</dbReference>
<evidence type="ECO:0000259" key="1">
    <source>
        <dbReference type="PROSITE" id="PS51819"/>
    </source>
</evidence>
<feature type="domain" description="VOC" evidence="1">
    <location>
        <begin position="4"/>
        <end position="127"/>
    </location>
</feature>
<dbReference type="EMBL" id="JAEACQ010000295">
    <property type="protein sequence ID" value="MBL7632104.1"/>
    <property type="molecule type" value="Genomic_DNA"/>
</dbReference>
<protein>
    <submittedName>
        <fullName evidence="2">VOC family protein</fullName>
    </submittedName>
</protein>
<comment type="caution">
    <text evidence="2">The sequence shown here is derived from an EMBL/GenBank/DDBJ whole genome shotgun (WGS) entry which is preliminary data.</text>
</comment>
<dbReference type="InterPro" id="IPR041581">
    <property type="entry name" value="Glyoxalase_6"/>
</dbReference>
<evidence type="ECO:0000313" key="2">
    <source>
        <dbReference type="EMBL" id="MBL7632104.1"/>
    </source>
</evidence>
<sequence length="136" mass="14864">MGARLRHIAIGCEDPKGIGQFYAEMLDLELLVHSENLSVLTDGTMNIVLVRGELFEPAAVRQPGLVGFHHIGFHVESRAEVEARLVARGATKVEEDEVPADKEDAPGASFEAKWLSPDGLIFDLSEQGWPTTKEAL</sequence>
<dbReference type="SUPFAM" id="SSF54593">
    <property type="entry name" value="Glyoxalase/Bleomycin resistance protein/Dihydroxybiphenyl dioxygenase"/>
    <property type="match status" value="1"/>
</dbReference>
<proteinExistence type="predicted"/>
<dbReference type="CDD" id="cd06587">
    <property type="entry name" value="VOC"/>
    <property type="match status" value="1"/>
</dbReference>
<gene>
    <name evidence="2" type="ORF">I7412_34120</name>
</gene>
<accession>A0A937RNN0</accession>
<dbReference type="PROSITE" id="PS51819">
    <property type="entry name" value="VOC"/>
    <property type="match status" value="1"/>
</dbReference>
<organism evidence="2 3">
    <name type="scientific">Frankia nepalensis</name>
    <dbReference type="NCBI Taxonomy" id="1836974"/>
    <lineage>
        <taxon>Bacteria</taxon>
        <taxon>Bacillati</taxon>
        <taxon>Actinomycetota</taxon>
        <taxon>Actinomycetes</taxon>
        <taxon>Frankiales</taxon>
        <taxon>Frankiaceae</taxon>
        <taxon>Frankia</taxon>
    </lineage>
</organism>
<evidence type="ECO:0000313" key="3">
    <source>
        <dbReference type="Proteomes" id="UP000604475"/>
    </source>
</evidence>
<dbReference type="Proteomes" id="UP000604475">
    <property type="component" value="Unassembled WGS sequence"/>
</dbReference>
<dbReference type="InterPro" id="IPR029068">
    <property type="entry name" value="Glyas_Bleomycin-R_OHBP_Dase"/>
</dbReference>
<name>A0A937RNN0_9ACTN</name>
<dbReference type="Gene3D" id="3.10.180.10">
    <property type="entry name" value="2,3-Dihydroxybiphenyl 1,2-Dioxygenase, domain 1"/>
    <property type="match status" value="1"/>
</dbReference>
<reference evidence="2" key="1">
    <citation type="submission" date="2020-12" db="EMBL/GenBank/DDBJ databases">
        <title>Genomic characterization of non-nitrogen-fixing Frankia strains.</title>
        <authorList>
            <person name="Carlos-Shanley C."/>
            <person name="Guerra T."/>
            <person name="Hahn D."/>
        </authorList>
    </citation>
    <scope>NUCLEOTIDE SEQUENCE</scope>
    <source>
        <strain evidence="2">CN6</strain>
    </source>
</reference>
<dbReference type="Pfam" id="PF18029">
    <property type="entry name" value="Glyoxalase_6"/>
    <property type="match status" value="1"/>
</dbReference>
<keyword evidence="3" id="KW-1185">Reference proteome</keyword>
<dbReference type="InterPro" id="IPR037523">
    <property type="entry name" value="VOC_core"/>
</dbReference>